<gene>
    <name evidence="1" type="ORF">K488DRAFT_59601</name>
</gene>
<dbReference type="Proteomes" id="UP000814128">
    <property type="component" value="Unassembled WGS sequence"/>
</dbReference>
<evidence type="ECO:0000313" key="1">
    <source>
        <dbReference type="EMBL" id="KAI0028083.1"/>
    </source>
</evidence>
<organism evidence="1 2">
    <name type="scientific">Vararia minispora EC-137</name>
    <dbReference type="NCBI Taxonomy" id="1314806"/>
    <lineage>
        <taxon>Eukaryota</taxon>
        <taxon>Fungi</taxon>
        <taxon>Dikarya</taxon>
        <taxon>Basidiomycota</taxon>
        <taxon>Agaricomycotina</taxon>
        <taxon>Agaricomycetes</taxon>
        <taxon>Russulales</taxon>
        <taxon>Lachnocladiaceae</taxon>
        <taxon>Vararia</taxon>
    </lineage>
</organism>
<evidence type="ECO:0000313" key="2">
    <source>
        <dbReference type="Proteomes" id="UP000814128"/>
    </source>
</evidence>
<proteinExistence type="predicted"/>
<reference evidence="1" key="2">
    <citation type="journal article" date="2022" name="New Phytol.">
        <title>Evolutionary transition to the ectomycorrhizal habit in the genomes of a hyperdiverse lineage of mushroom-forming fungi.</title>
        <authorList>
            <person name="Looney B."/>
            <person name="Miyauchi S."/>
            <person name="Morin E."/>
            <person name="Drula E."/>
            <person name="Courty P.E."/>
            <person name="Kohler A."/>
            <person name="Kuo A."/>
            <person name="LaButti K."/>
            <person name="Pangilinan J."/>
            <person name="Lipzen A."/>
            <person name="Riley R."/>
            <person name="Andreopoulos W."/>
            <person name="He G."/>
            <person name="Johnson J."/>
            <person name="Nolan M."/>
            <person name="Tritt A."/>
            <person name="Barry K.W."/>
            <person name="Grigoriev I.V."/>
            <person name="Nagy L.G."/>
            <person name="Hibbett D."/>
            <person name="Henrissat B."/>
            <person name="Matheny P.B."/>
            <person name="Labbe J."/>
            <person name="Martin F.M."/>
        </authorList>
    </citation>
    <scope>NUCLEOTIDE SEQUENCE</scope>
    <source>
        <strain evidence="1">EC-137</strain>
    </source>
</reference>
<accession>A0ACB8Q933</accession>
<name>A0ACB8Q933_9AGAM</name>
<comment type="caution">
    <text evidence="1">The sequence shown here is derived from an EMBL/GenBank/DDBJ whole genome shotgun (WGS) entry which is preliminary data.</text>
</comment>
<protein>
    <submittedName>
        <fullName evidence="1">Nucleoporin-interacting protein NIC96</fullName>
    </submittedName>
</protein>
<reference evidence="1" key="1">
    <citation type="submission" date="2021-02" db="EMBL/GenBank/DDBJ databases">
        <authorList>
            <consortium name="DOE Joint Genome Institute"/>
            <person name="Ahrendt S."/>
            <person name="Looney B.P."/>
            <person name="Miyauchi S."/>
            <person name="Morin E."/>
            <person name="Drula E."/>
            <person name="Courty P.E."/>
            <person name="Chicoki N."/>
            <person name="Fauchery L."/>
            <person name="Kohler A."/>
            <person name="Kuo A."/>
            <person name="Labutti K."/>
            <person name="Pangilinan J."/>
            <person name="Lipzen A."/>
            <person name="Riley R."/>
            <person name="Andreopoulos W."/>
            <person name="He G."/>
            <person name="Johnson J."/>
            <person name="Barry K.W."/>
            <person name="Grigoriev I.V."/>
            <person name="Nagy L."/>
            <person name="Hibbett D."/>
            <person name="Henrissat B."/>
            <person name="Matheny P.B."/>
            <person name="Labbe J."/>
            <person name="Martin F."/>
        </authorList>
    </citation>
    <scope>NUCLEOTIDE SEQUENCE</scope>
    <source>
        <strain evidence="1">EC-137</strain>
    </source>
</reference>
<sequence length="869" mass="97056">MASDLSALLTDSKALTAQLHKPDLPHVNLSLDQIEAQSRRLVSRQPGATVDSARANYLLAQAHVDAPALASSIQHLNASATFAPLQALQDTDVSGYLRHAHEQNIISTIEEARRETQADFYRALQDRASRDWEARKKRVFEELGTRVGEQTRAVGENKGQSRGSVLALSTGPAPTLETQRKMMAYNVPIVECNAARLKGVSYPIIHSLARATLSMNPDSAQQITQNYAILVKITNEPPAIAPPEHAGAHMLNTPILERKHARAYLGDPNSRDAVELRKQIARGSRQALEEQYYSVIDKTLQARPFEAKLGGDPSARNKIRSFLLVRYYRNGEWQDRIELVASQPLWAKLFYLVRTGHAEDALAEAIQYQKAIEHREDSFVTHFRTWLESPDRRRLSYRLPKAHRDHIQSIFNAHMLHSATVDPFKLALYKLIGKLDPGRRTVPLVTATTEDWLWFQLAMVDEEENRGLAALTETLLGYGRGHFEGPAGQKNPRTGVWAAVLLMCGQFERAVSALLDNSDTYVEGVHIAIALAYHGLLRVPSRTEMSDVTPLTIPQGGGSPALSMQTVVWRYVRQFVKTDPKEALQYVYAVTLGADQPLPSGPEQRELTWDLVRRIVVLANSGPVWDELVGGFRPDGSRFPGVISQAMPLLKLSPEEFHEHILQRAARDAQDADRHLEAIKLFNLAGDYTKVIMCLAQGLGKTVGQPAGGGQEGRDLEQTAREIIRHYERMNRAVGCERDAVVKLLKIREAMEARAQSRHDRVLDIMESTNLVPLETDPAKMTRRTEEFRNLHNSLIDNAPVYLVLTMDAIVANYRLAKATLASDANKRVALDTFRTKGRAIASYVGMLTHRLPPEVLAHIHRLNVEMGA</sequence>
<dbReference type="EMBL" id="MU273795">
    <property type="protein sequence ID" value="KAI0028083.1"/>
    <property type="molecule type" value="Genomic_DNA"/>
</dbReference>
<keyword evidence="2" id="KW-1185">Reference proteome</keyword>